<dbReference type="Proteomes" id="UP000255286">
    <property type="component" value="Unassembled WGS sequence"/>
</dbReference>
<evidence type="ECO:0000313" key="1">
    <source>
        <dbReference type="EMBL" id="SUX78578.1"/>
    </source>
</evidence>
<proteinExistence type="predicted"/>
<sequence>MSIQRREVYLVLKQLSDGRLFYVEGLRSASNYFFDGHARVLTSPAGSASFIEFEPGERPMQLFHMPDEEGTQWQAAFHDFGCSPEFGEPKLEYVIFVGAYSDDRERTIELMNMGMTHAWEIIEGKCELREGEFEAEW</sequence>
<comment type="caution">
    <text evidence="1">The sequence shown here is derived from an EMBL/GenBank/DDBJ whole genome shotgun (WGS) entry which is preliminary data.</text>
</comment>
<reference evidence="1 2" key="1">
    <citation type="submission" date="2018-06" db="EMBL/GenBank/DDBJ databases">
        <authorList>
            <consortium name="Pathogen Informatics"/>
            <person name="Doyle S."/>
        </authorList>
    </citation>
    <scope>NUCLEOTIDE SEQUENCE [LARGE SCALE GENOMIC DNA]</scope>
    <source>
        <strain evidence="1 2">NCTC8782</strain>
    </source>
</reference>
<name>A0A9Q8E6Y8_9ENTR</name>
<dbReference type="RefSeq" id="WP_042111466.1">
    <property type="nucleotide sequence ID" value="NZ_UIGT01000001.1"/>
</dbReference>
<protein>
    <submittedName>
        <fullName evidence="1">Uncharacterized protein</fullName>
    </submittedName>
</protein>
<evidence type="ECO:0000313" key="2">
    <source>
        <dbReference type="Proteomes" id="UP000255286"/>
    </source>
</evidence>
<dbReference type="AlphaFoldDB" id="A0A9Q8E6Y8"/>
<accession>A0A9Q8E6Y8</accession>
<dbReference type="EMBL" id="UIGT01000001">
    <property type="protein sequence ID" value="SUX78578.1"/>
    <property type="molecule type" value="Genomic_DNA"/>
</dbReference>
<gene>
    <name evidence="1" type="ORF">NCTC8782_01043</name>
</gene>
<organism evidence="1 2">
    <name type="scientific">Citrobacter youngae</name>
    <dbReference type="NCBI Taxonomy" id="133448"/>
    <lineage>
        <taxon>Bacteria</taxon>
        <taxon>Pseudomonadati</taxon>
        <taxon>Pseudomonadota</taxon>
        <taxon>Gammaproteobacteria</taxon>
        <taxon>Enterobacterales</taxon>
        <taxon>Enterobacteriaceae</taxon>
        <taxon>Citrobacter</taxon>
        <taxon>Citrobacter freundii complex</taxon>
    </lineage>
</organism>